<reference evidence="10" key="1">
    <citation type="journal article" date="2015" name="Microbiology">
        <title>Genome of Methanoregula boonei 6A8 reveals adaptations to oligotrophic peatland environments.</title>
        <authorList>
            <person name="Braeuer S."/>
            <person name="Cadillo-Quiroz H."/>
            <person name="Kyrpides N."/>
            <person name="Woyke T."/>
            <person name="Goodwin L."/>
            <person name="Detter C."/>
            <person name="Podell S."/>
            <person name="Yavitt J.B."/>
            <person name="Zinder S.H."/>
        </authorList>
    </citation>
    <scope>NUCLEOTIDE SEQUENCE [LARGE SCALE GENOMIC DNA]</scope>
    <source>
        <strain evidence="10">DSM 21154 / JCM 14090 / 6A8</strain>
    </source>
</reference>
<organism evidence="9 10">
    <name type="scientific">Methanoregula boonei (strain DSM 21154 / JCM 14090 / 6A8)</name>
    <dbReference type="NCBI Taxonomy" id="456442"/>
    <lineage>
        <taxon>Archaea</taxon>
        <taxon>Methanobacteriati</taxon>
        <taxon>Methanobacteriota</taxon>
        <taxon>Stenosarchaea group</taxon>
        <taxon>Methanomicrobia</taxon>
        <taxon>Methanomicrobiales</taxon>
        <taxon>Methanoregulaceae</taxon>
        <taxon>Methanoregula</taxon>
    </lineage>
</organism>
<keyword evidence="5" id="KW-0408">Iron</keyword>
<dbReference type="HOGENOM" id="CLU_072599_0_0_2"/>
<dbReference type="Pfam" id="PF03460">
    <property type="entry name" value="NIR_SIR_ferr"/>
    <property type="match status" value="1"/>
</dbReference>
<dbReference type="OrthoDB" id="15347at2157"/>
<evidence type="ECO:0000313" key="10">
    <source>
        <dbReference type="Proteomes" id="UP000002408"/>
    </source>
</evidence>
<gene>
    <name evidence="9" type="ordered locus">Mboo_1439</name>
</gene>
<dbReference type="Proteomes" id="UP000002408">
    <property type="component" value="Chromosome"/>
</dbReference>
<dbReference type="SUPFAM" id="SSF55124">
    <property type="entry name" value="Nitrite/Sulfite reductase N-terminal domain-like"/>
    <property type="match status" value="1"/>
</dbReference>
<evidence type="ECO:0000256" key="3">
    <source>
        <dbReference type="ARBA" id="ARBA00022723"/>
    </source>
</evidence>
<keyword evidence="1" id="KW-0004">4Fe-4S</keyword>
<dbReference type="SUPFAM" id="SSF56014">
    <property type="entry name" value="Nitrite and sulphite reductase 4Fe-4S domain-like"/>
    <property type="match status" value="1"/>
</dbReference>
<dbReference type="RefSeq" id="WP_012106992.1">
    <property type="nucleotide sequence ID" value="NC_009712.1"/>
</dbReference>
<dbReference type="PROSITE" id="PS00365">
    <property type="entry name" value="NIR_SIR"/>
    <property type="match status" value="1"/>
</dbReference>
<accession>A7I896</accession>
<dbReference type="PANTHER" id="PTHR43809:SF1">
    <property type="entry name" value="NITRITE REDUCTASE (NADH) LARGE SUBUNIT"/>
    <property type="match status" value="1"/>
</dbReference>
<evidence type="ECO:0000256" key="5">
    <source>
        <dbReference type="ARBA" id="ARBA00023004"/>
    </source>
</evidence>
<evidence type="ECO:0000259" key="8">
    <source>
        <dbReference type="Pfam" id="PF03460"/>
    </source>
</evidence>
<dbReference type="GeneID" id="5411562"/>
<dbReference type="InterPro" id="IPR006066">
    <property type="entry name" value="NO2/SO3_Rdtase_FeS/sirohaem_BS"/>
</dbReference>
<keyword evidence="3" id="KW-0479">Metal-binding</keyword>
<evidence type="ECO:0000256" key="2">
    <source>
        <dbReference type="ARBA" id="ARBA00022617"/>
    </source>
</evidence>
<proteinExistence type="predicted"/>
<dbReference type="AlphaFoldDB" id="A7I896"/>
<sequence length="218" mass="23605">MTDATYGAKIQRDGKTYAIQTRIPAGVVTPAELETIARVTRDYAIPLVKITSGQRFLLIGVQEQDIAGVRKDLGALGTASITPGVRYVQSCPGISYCKNGTQDSISLAKAISDEYDGTDFPAKIKIGVSGCPRCCGESRVRDIGIMGSAKGWTVYFGGHSGFKSRQGEQVATGLTTEQALECVRSLLSYYRTHAEPKERSSRFLERAGTDWIGKIVKE</sequence>
<feature type="domain" description="Nitrite/sulphite reductase 4Fe-4S" evidence="7">
    <location>
        <begin position="84"/>
        <end position="217"/>
    </location>
</feature>
<dbReference type="EMBL" id="CP000780">
    <property type="protein sequence ID" value="ABS55957.1"/>
    <property type="molecule type" value="Genomic_DNA"/>
</dbReference>
<evidence type="ECO:0000313" key="9">
    <source>
        <dbReference type="EMBL" id="ABS55957.1"/>
    </source>
</evidence>
<dbReference type="InterPro" id="IPR005117">
    <property type="entry name" value="NiRdtase/SiRdtase_haem-b_fer"/>
</dbReference>
<dbReference type="eggNOG" id="arCOG02056">
    <property type="taxonomic scope" value="Archaea"/>
</dbReference>
<dbReference type="GO" id="GO:0016491">
    <property type="term" value="F:oxidoreductase activity"/>
    <property type="evidence" value="ECO:0007669"/>
    <property type="project" value="UniProtKB-KW"/>
</dbReference>
<dbReference type="InterPro" id="IPR017220">
    <property type="entry name" value="Sulphite_reductase_assimil"/>
</dbReference>
<dbReference type="Pfam" id="PF01077">
    <property type="entry name" value="NIR_SIR"/>
    <property type="match status" value="1"/>
</dbReference>
<keyword evidence="6" id="KW-0411">Iron-sulfur</keyword>
<name>A7I896_METB6</name>
<dbReference type="KEGG" id="mbn:Mboo_1439"/>
<protein>
    <submittedName>
        <fullName evidence="9">Nitrite and sulphite reductase 4Fe-4S region</fullName>
    </submittedName>
</protein>
<evidence type="ECO:0000256" key="1">
    <source>
        <dbReference type="ARBA" id="ARBA00022485"/>
    </source>
</evidence>
<dbReference type="InterPro" id="IPR006067">
    <property type="entry name" value="NO2/SO3_Rdtase_4Fe4S_dom"/>
</dbReference>
<evidence type="ECO:0000259" key="7">
    <source>
        <dbReference type="Pfam" id="PF01077"/>
    </source>
</evidence>
<evidence type="ECO:0000256" key="4">
    <source>
        <dbReference type="ARBA" id="ARBA00023002"/>
    </source>
</evidence>
<dbReference type="STRING" id="456442.Mboo_1439"/>
<dbReference type="Gene3D" id="3.30.413.10">
    <property type="entry name" value="Sulfite Reductase Hemoprotein, domain 1"/>
    <property type="match status" value="1"/>
</dbReference>
<dbReference type="PRINTS" id="PR00397">
    <property type="entry name" value="SIROHAEM"/>
</dbReference>
<feature type="domain" description="Nitrite/Sulfite reductase ferredoxin-like" evidence="8">
    <location>
        <begin position="11"/>
        <end position="75"/>
    </location>
</feature>
<dbReference type="GO" id="GO:0051539">
    <property type="term" value="F:4 iron, 4 sulfur cluster binding"/>
    <property type="evidence" value="ECO:0007669"/>
    <property type="project" value="UniProtKB-KW"/>
</dbReference>
<keyword evidence="4" id="KW-0560">Oxidoreductase</keyword>
<dbReference type="PIRSF" id="PIRSF037487">
    <property type="entry name" value="Sulfite_red_assimil"/>
    <property type="match status" value="1"/>
</dbReference>
<dbReference type="GO" id="GO:0020037">
    <property type="term" value="F:heme binding"/>
    <property type="evidence" value="ECO:0007669"/>
    <property type="project" value="InterPro"/>
</dbReference>
<evidence type="ECO:0000256" key="6">
    <source>
        <dbReference type="ARBA" id="ARBA00023014"/>
    </source>
</evidence>
<dbReference type="InterPro" id="IPR052034">
    <property type="entry name" value="NasD-like"/>
</dbReference>
<keyword evidence="10" id="KW-1185">Reference proteome</keyword>
<dbReference type="InterPro" id="IPR036136">
    <property type="entry name" value="Nit/Sulf_reduc_fer-like_dom_sf"/>
</dbReference>
<keyword evidence="2" id="KW-0349">Heme</keyword>
<dbReference type="InterPro" id="IPR045854">
    <property type="entry name" value="NO2/SO3_Rdtase_4Fe4S_sf"/>
</dbReference>
<dbReference type="GO" id="GO:0046872">
    <property type="term" value="F:metal ion binding"/>
    <property type="evidence" value="ECO:0007669"/>
    <property type="project" value="UniProtKB-KW"/>
</dbReference>
<dbReference type="PANTHER" id="PTHR43809">
    <property type="entry name" value="NITRITE REDUCTASE (NADH) LARGE SUBUNIT"/>
    <property type="match status" value="1"/>
</dbReference>